<dbReference type="PANTHER" id="PTHR48050:SF13">
    <property type="entry name" value="STEROL 3-BETA-GLUCOSYLTRANSFERASE UGT80A2"/>
    <property type="match status" value="1"/>
</dbReference>
<dbReference type="PANTHER" id="PTHR48050">
    <property type="entry name" value="STEROL 3-BETA-GLUCOSYLTRANSFERASE"/>
    <property type="match status" value="1"/>
</dbReference>
<keyword evidence="2" id="KW-0328">Glycosyltransferase</keyword>
<evidence type="ECO:0000256" key="2">
    <source>
        <dbReference type="ARBA" id="ARBA00022676"/>
    </source>
</evidence>
<dbReference type="Gene3D" id="3.40.50.2000">
    <property type="entry name" value="Glycogen Phosphorylase B"/>
    <property type="match status" value="2"/>
</dbReference>
<proteinExistence type="inferred from homology"/>
<name>A0A4Q9HWZ6_STRKA</name>
<dbReference type="GO" id="GO:0016758">
    <property type="term" value="F:hexosyltransferase activity"/>
    <property type="evidence" value="ECO:0007669"/>
    <property type="project" value="UniProtKB-ARBA"/>
</dbReference>
<dbReference type="CDD" id="cd03784">
    <property type="entry name" value="GT1_Gtf-like"/>
    <property type="match status" value="1"/>
</dbReference>
<dbReference type="SUPFAM" id="SSF53756">
    <property type="entry name" value="UDP-Glycosyltransferase/glycogen phosphorylase"/>
    <property type="match status" value="1"/>
</dbReference>
<evidence type="ECO:0000256" key="3">
    <source>
        <dbReference type="ARBA" id="ARBA00022679"/>
    </source>
</evidence>
<dbReference type="InterPro" id="IPR048284">
    <property type="entry name" value="EryCIII-like_N"/>
</dbReference>
<feature type="domain" description="Erythromycin biosynthesis protein CIII-like C-terminal" evidence="4">
    <location>
        <begin position="251"/>
        <end position="387"/>
    </location>
</feature>
<dbReference type="Pfam" id="PF06722">
    <property type="entry name" value="EryCIII-like_C"/>
    <property type="match status" value="1"/>
</dbReference>
<keyword evidence="7" id="KW-1185">Reference proteome</keyword>
<feature type="domain" description="Erythromycin biosynthesis protein CIII-like N-terminal" evidence="5">
    <location>
        <begin position="22"/>
        <end position="227"/>
    </location>
</feature>
<dbReference type="InterPro" id="IPR010610">
    <property type="entry name" value="EryCIII-like_C"/>
</dbReference>
<dbReference type="GO" id="GO:0008194">
    <property type="term" value="F:UDP-glycosyltransferase activity"/>
    <property type="evidence" value="ECO:0007669"/>
    <property type="project" value="InterPro"/>
</dbReference>
<comment type="caution">
    <text evidence="6">The sequence shown here is derived from an EMBL/GenBank/DDBJ whole genome shotgun (WGS) entry which is preliminary data.</text>
</comment>
<evidence type="ECO:0000256" key="1">
    <source>
        <dbReference type="ARBA" id="ARBA00006962"/>
    </source>
</evidence>
<keyword evidence="3" id="KW-0808">Transferase</keyword>
<evidence type="ECO:0000313" key="7">
    <source>
        <dbReference type="Proteomes" id="UP000292452"/>
    </source>
</evidence>
<evidence type="ECO:0000259" key="4">
    <source>
        <dbReference type="Pfam" id="PF06722"/>
    </source>
</evidence>
<dbReference type="Proteomes" id="UP000292452">
    <property type="component" value="Unassembled WGS sequence"/>
</dbReference>
<evidence type="ECO:0000259" key="5">
    <source>
        <dbReference type="Pfam" id="PF21036"/>
    </source>
</evidence>
<comment type="similarity">
    <text evidence="1">Belongs to the glycosyltransferase 28 family.</text>
</comment>
<dbReference type="AlphaFoldDB" id="A0A4Q9HWZ6"/>
<sequence length="395" mass="42347">MRVLMIPSPAATHFMPLVPLAWALRAAGHELLVAGQPDVLGVARQAGLNAVSLGDWFRADEELRRLLPPGKRPLEVIGRWTAEQLSEFPPNWLVHSERVLPEYVAFAREFRPDVLVSDALECNVLAVGGALGIPVVHHRYGVDPLSGPFLAGARRALRRHCAELGLAELPDPTVVLDPCPPGLQLPGLAPGRPIRYVPFNGSGELPGWLRERRPAGSPVRRVAVSLGSMTLELNGVPLLRRILAAFEGLPDVEAVATVPEVHRAAVGPVPDGVRMVDPVPLHLLFADCDAVVHHGGTGTGMTATSFGLPQLVLPQLADQFAYGEQLAAAGAAVILDGAAHQDDPVRLRAALESVVTEPGHRKAAEELRRAMGEMPAPSRVAADLEQLVQVRDRVR</sequence>
<dbReference type="RefSeq" id="WP_052853857.1">
    <property type="nucleotide sequence ID" value="NZ_SIXH01000067.1"/>
</dbReference>
<dbReference type="GeneID" id="97372745"/>
<gene>
    <name evidence="6" type="ORF">EYS09_10410</name>
</gene>
<accession>A0A4Q9HWZ6</accession>
<dbReference type="GO" id="GO:0017000">
    <property type="term" value="P:antibiotic biosynthetic process"/>
    <property type="evidence" value="ECO:0007669"/>
    <property type="project" value="UniProtKB-ARBA"/>
</dbReference>
<protein>
    <submittedName>
        <fullName evidence="6">DUF1205 domain-containing protein</fullName>
    </submittedName>
</protein>
<evidence type="ECO:0000313" key="6">
    <source>
        <dbReference type="EMBL" id="TBO59754.1"/>
    </source>
</evidence>
<organism evidence="6 7">
    <name type="scientific">Streptomyces kasugaensis</name>
    <dbReference type="NCBI Taxonomy" id="1946"/>
    <lineage>
        <taxon>Bacteria</taxon>
        <taxon>Bacillati</taxon>
        <taxon>Actinomycetota</taxon>
        <taxon>Actinomycetes</taxon>
        <taxon>Kitasatosporales</taxon>
        <taxon>Streptomycetaceae</taxon>
        <taxon>Streptomyces</taxon>
    </lineage>
</organism>
<dbReference type="Pfam" id="PF21036">
    <property type="entry name" value="EryCIII-like_N"/>
    <property type="match status" value="1"/>
</dbReference>
<reference evidence="6 7" key="1">
    <citation type="submission" date="2019-02" db="EMBL/GenBank/DDBJ databases">
        <title>Draft Genome Sequence of Streptomyces sp. AM-2504, identified by 16S rRNA comparative analysis as a Streptomyces Kasugaensis strain.</title>
        <authorList>
            <person name="Napolioni V."/>
            <person name="Giuliodori A.M."/>
            <person name="Spurio R."/>
            <person name="Fabbretti A."/>
        </authorList>
    </citation>
    <scope>NUCLEOTIDE SEQUENCE [LARGE SCALE GENOMIC DNA]</scope>
    <source>
        <strain evidence="6 7">AM-2504</strain>
    </source>
</reference>
<dbReference type="InterPro" id="IPR002213">
    <property type="entry name" value="UDP_glucos_trans"/>
</dbReference>
<dbReference type="InterPro" id="IPR050426">
    <property type="entry name" value="Glycosyltransferase_28"/>
</dbReference>
<dbReference type="EMBL" id="SIXH01000067">
    <property type="protein sequence ID" value="TBO59754.1"/>
    <property type="molecule type" value="Genomic_DNA"/>
</dbReference>